<accession>A0A3B4F7A4</accession>
<evidence type="ECO:0000256" key="2">
    <source>
        <dbReference type="ARBA" id="ARBA00023157"/>
    </source>
</evidence>
<dbReference type="AlphaFoldDB" id="A0A3B4F7A4"/>
<evidence type="ECO:0000259" key="4">
    <source>
        <dbReference type="PROSITE" id="PS01180"/>
    </source>
</evidence>
<dbReference type="PROSITE" id="PS01180">
    <property type="entry name" value="CUB"/>
    <property type="match status" value="1"/>
</dbReference>
<proteinExistence type="predicted"/>
<comment type="caution">
    <text evidence="3">Lacks conserved residue(s) required for the propagation of feature annotation.</text>
</comment>
<dbReference type="InterPro" id="IPR000859">
    <property type="entry name" value="CUB_dom"/>
</dbReference>
<dbReference type="CDD" id="cd00041">
    <property type="entry name" value="CUB"/>
    <property type="match status" value="1"/>
</dbReference>
<reference evidence="5" key="1">
    <citation type="submission" date="2023-09" db="UniProtKB">
        <authorList>
            <consortium name="Ensembl"/>
        </authorList>
    </citation>
    <scope>IDENTIFICATION</scope>
</reference>
<evidence type="ECO:0000313" key="5">
    <source>
        <dbReference type="Ensembl" id="ENSPNYP00000005803.1"/>
    </source>
</evidence>
<evidence type="ECO:0000256" key="1">
    <source>
        <dbReference type="ARBA" id="ARBA00022737"/>
    </source>
</evidence>
<dbReference type="Pfam" id="PF00431">
    <property type="entry name" value="CUB"/>
    <property type="match status" value="1"/>
</dbReference>
<organism evidence="5">
    <name type="scientific">Pundamilia nyererei</name>
    <dbReference type="NCBI Taxonomy" id="303518"/>
    <lineage>
        <taxon>Eukaryota</taxon>
        <taxon>Metazoa</taxon>
        <taxon>Chordata</taxon>
        <taxon>Craniata</taxon>
        <taxon>Vertebrata</taxon>
        <taxon>Euteleostomi</taxon>
        <taxon>Actinopterygii</taxon>
        <taxon>Neopterygii</taxon>
        <taxon>Teleostei</taxon>
        <taxon>Neoteleostei</taxon>
        <taxon>Acanthomorphata</taxon>
        <taxon>Ovalentaria</taxon>
        <taxon>Cichlomorphae</taxon>
        <taxon>Cichliformes</taxon>
        <taxon>Cichlidae</taxon>
        <taxon>African cichlids</taxon>
        <taxon>Pseudocrenilabrinae</taxon>
        <taxon>Haplochromini</taxon>
        <taxon>Pundamilia</taxon>
    </lineage>
</organism>
<dbReference type="InterPro" id="IPR035914">
    <property type="entry name" value="Sperma_CUB_dom_sf"/>
</dbReference>
<protein>
    <recommendedName>
        <fullName evidence="4">CUB domain-containing protein</fullName>
    </recommendedName>
</protein>
<dbReference type="PANTHER" id="PTHR24251">
    <property type="entry name" value="OVOCHYMASE-RELATED"/>
    <property type="match status" value="1"/>
</dbReference>
<dbReference type="Ensembl" id="ENSPNYT00000005952.1">
    <property type="protein sequence ID" value="ENSPNYP00000005803.1"/>
    <property type="gene ID" value="ENSPNYG00000004499.1"/>
</dbReference>
<feature type="domain" description="CUB" evidence="4">
    <location>
        <begin position="10"/>
        <end position="110"/>
    </location>
</feature>
<keyword evidence="1" id="KW-0677">Repeat</keyword>
<dbReference type="SMART" id="SM00042">
    <property type="entry name" value="CUB"/>
    <property type="match status" value="1"/>
</dbReference>
<keyword evidence="2" id="KW-1015">Disulfide bond</keyword>
<dbReference type="SUPFAM" id="SSF49854">
    <property type="entry name" value="Spermadhesin, CUB domain"/>
    <property type="match status" value="1"/>
</dbReference>
<sequence>VQSSLNSLLTTGLVRLSSWLQWGVIYSPGFPGSNYPDSSSCEWYLEGPTGHYLTLSYGNFSLQNTDGCSADYVEIRDLMGFWETWTTDPLDKKKGHLAYYQCSVQTPHFC</sequence>
<dbReference type="Gene3D" id="2.60.120.290">
    <property type="entry name" value="Spermadhesin, CUB domain"/>
    <property type="match status" value="1"/>
</dbReference>
<name>A0A3B4F7A4_9CICH</name>
<dbReference type="STRING" id="303518.ENSPNYP00000005803"/>
<evidence type="ECO:0000256" key="3">
    <source>
        <dbReference type="PROSITE-ProRule" id="PRU00059"/>
    </source>
</evidence>